<accession>C7JDJ8</accession>
<reference evidence="2 3" key="1">
    <citation type="journal article" date="2009" name="Nucleic Acids Res.">
        <title>Whole-genome analyses reveal genetic instability of Acetobacter pasteurianus.</title>
        <authorList>
            <person name="Azuma Y."/>
            <person name="Hosoyama A."/>
            <person name="Matsutani M."/>
            <person name="Furuya N."/>
            <person name="Horikawa H."/>
            <person name="Harada T."/>
            <person name="Hirakawa H."/>
            <person name="Kuhara S."/>
            <person name="Matsushita K."/>
            <person name="Fujita N."/>
            <person name="Shirai M."/>
        </authorList>
    </citation>
    <scope>NUCLEOTIDE SEQUENCE [LARGE SCALE GENOMIC DNA]</scope>
    <source>
        <strain evidence="3">NBRC 105184 / IFO 3283-01</strain>
    </source>
</reference>
<protein>
    <recommendedName>
        <fullName evidence="1">Bacteriophage T5 Orf172 DNA-binding domain-containing protein</fullName>
    </recommendedName>
</protein>
<dbReference type="eggNOG" id="ENOG5032VYT">
    <property type="taxonomic scope" value="Bacteria"/>
</dbReference>
<dbReference type="Proteomes" id="UP000000948">
    <property type="component" value="Chromosome"/>
</dbReference>
<dbReference type="Pfam" id="PF10544">
    <property type="entry name" value="T5orf172"/>
    <property type="match status" value="1"/>
</dbReference>
<dbReference type="KEGG" id="apt:APA01_04920"/>
<evidence type="ECO:0000313" key="2">
    <source>
        <dbReference type="EMBL" id="BAH98642.1"/>
    </source>
</evidence>
<dbReference type="AlphaFoldDB" id="C7JDJ8"/>
<sequence length="244" mass="27394">MHAPRLHAYAQYGRRRADLTKGCPMPQPSGYDPEETAEIGTDAGYVYVLTNPVMPDLIKIGIARDVAARMRSLYQSGVPVPFECFYAKHVASCRQVEAALHKAFDPHRVNASREFFRLDPECARAILDVIPGEELDLSEDAGAQDENDVAALNREQRRAERFNFGMVDIRPGAVLTWVRDPSITCTVYNDRQVVFEGNVVSLSDAAKTLAARAGSQKVAFRGPLYWKYQGKTLQEWRTEREDAE</sequence>
<dbReference type="HOGENOM" id="CLU_099324_0_0_5"/>
<feature type="domain" description="Bacteriophage T5 Orf172 DNA-binding" evidence="1">
    <location>
        <begin position="52"/>
        <end position="130"/>
    </location>
</feature>
<name>C7JDJ8_ACEP3</name>
<dbReference type="SMART" id="SM00974">
    <property type="entry name" value="T5orf172"/>
    <property type="match status" value="1"/>
</dbReference>
<dbReference type="STRING" id="634452.APA01_04920"/>
<dbReference type="EMBL" id="AP011121">
    <property type="protein sequence ID" value="BAH98642.1"/>
    <property type="molecule type" value="Genomic_DNA"/>
</dbReference>
<evidence type="ECO:0000259" key="1">
    <source>
        <dbReference type="SMART" id="SM00974"/>
    </source>
</evidence>
<gene>
    <name evidence="2" type="ordered locus">APA01_04920</name>
</gene>
<evidence type="ECO:0000313" key="3">
    <source>
        <dbReference type="Proteomes" id="UP000000948"/>
    </source>
</evidence>
<organism evidence="2 3">
    <name type="scientific">Acetobacter pasteurianus (strain NBRC 105184 / IFO 3283-01)</name>
    <dbReference type="NCBI Taxonomy" id="634452"/>
    <lineage>
        <taxon>Bacteria</taxon>
        <taxon>Pseudomonadati</taxon>
        <taxon>Pseudomonadota</taxon>
        <taxon>Alphaproteobacteria</taxon>
        <taxon>Acetobacterales</taxon>
        <taxon>Acetobacteraceae</taxon>
        <taxon>Acetobacter</taxon>
    </lineage>
</organism>
<proteinExistence type="predicted"/>
<dbReference type="InterPro" id="IPR018306">
    <property type="entry name" value="Phage_T5_Orf172_DNA-bd"/>
</dbReference>